<evidence type="ECO:0000313" key="1">
    <source>
        <dbReference type="EMBL" id="GGV89165.1"/>
    </source>
</evidence>
<sequence>MGTPVADLDHAHALGAQRLEDRRGGQRSSHSFPFQPEVYEALRRPLPGKPLFVPPSIDSTASTHDSGLRRMLSAFDTLYFVPFAAFRLHERRVAVTSGS</sequence>
<reference evidence="2" key="1">
    <citation type="journal article" date="2019" name="Int. J. Syst. Evol. Microbiol.">
        <title>The Global Catalogue of Microorganisms (GCM) 10K type strain sequencing project: providing services to taxonomists for standard genome sequencing and annotation.</title>
        <authorList>
            <consortium name="The Broad Institute Genomics Platform"/>
            <consortium name="The Broad Institute Genome Sequencing Center for Infectious Disease"/>
            <person name="Wu L."/>
            <person name="Ma J."/>
        </authorList>
    </citation>
    <scope>NUCLEOTIDE SEQUENCE [LARGE SCALE GENOMIC DNA]</scope>
    <source>
        <strain evidence="2">JCM 4376</strain>
    </source>
</reference>
<protein>
    <submittedName>
        <fullName evidence="1">Uncharacterized protein</fullName>
    </submittedName>
</protein>
<dbReference type="EMBL" id="BMTF01000014">
    <property type="protein sequence ID" value="GGV89165.1"/>
    <property type="molecule type" value="Genomic_DNA"/>
</dbReference>
<organism evidence="1 2">
    <name type="scientific">Streptomyces gelaticus</name>
    <dbReference type="NCBI Taxonomy" id="285446"/>
    <lineage>
        <taxon>Bacteria</taxon>
        <taxon>Bacillati</taxon>
        <taxon>Actinomycetota</taxon>
        <taxon>Actinomycetes</taxon>
        <taxon>Kitasatosporales</taxon>
        <taxon>Streptomycetaceae</taxon>
        <taxon>Streptomyces</taxon>
    </lineage>
</organism>
<dbReference type="Proteomes" id="UP000660675">
    <property type="component" value="Unassembled WGS sequence"/>
</dbReference>
<evidence type="ECO:0000313" key="2">
    <source>
        <dbReference type="Proteomes" id="UP000660675"/>
    </source>
</evidence>
<accession>A0ABQ2W4K4</accession>
<gene>
    <name evidence="1" type="ORF">GCM10015535_42320</name>
</gene>
<comment type="caution">
    <text evidence="1">The sequence shown here is derived from an EMBL/GenBank/DDBJ whole genome shotgun (WGS) entry which is preliminary data.</text>
</comment>
<name>A0ABQ2W4K4_9ACTN</name>
<keyword evidence="2" id="KW-1185">Reference proteome</keyword>
<proteinExistence type="predicted"/>